<gene>
    <name evidence="3" type="ORF">G6R29_00675</name>
</gene>
<dbReference type="InterPro" id="IPR008670">
    <property type="entry name" value="CoA_reduct_LuxC"/>
</dbReference>
<evidence type="ECO:0000313" key="3">
    <source>
        <dbReference type="EMBL" id="MBS9338152.1"/>
    </source>
</evidence>
<dbReference type="SUPFAM" id="SSF53720">
    <property type="entry name" value="ALDH-like"/>
    <property type="match status" value="1"/>
</dbReference>
<evidence type="ECO:0000256" key="2">
    <source>
        <dbReference type="PIRNR" id="PIRNR009414"/>
    </source>
</evidence>
<reference evidence="3 4" key="1">
    <citation type="submission" date="2020-02" db="EMBL/GenBank/DDBJ databases">
        <title>Fructobacillus sp. isolated from paper mulberry of Taiwan.</title>
        <authorList>
            <person name="Lin S.-T."/>
        </authorList>
    </citation>
    <scope>NUCLEOTIDE SEQUENCE [LARGE SCALE GENOMIC DNA]</scope>
    <source>
        <strain evidence="3 4">M2-14</strain>
    </source>
</reference>
<dbReference type="Pfam" id="PF05893">
    <property type="entry name" value="LuxC"/>
    <property type="match status" value="1"/>
</dbReference>
<name>A0ABS5QYV1_9LACO</name>
<evidence type="ECO:0000256" key="1">
    <source>
        <dbReference type="ARBA" id="ARBA00022857"/>
    </source>
</evidence>
<comment type="catalytic activity">
    <reaction evidence="2">
        <text>a long-chain fatty aldehyde + NADP(+) + CoA = a long-chain fatty acyl-CoA + NADPH + H(+)</text>
        <dbReference type="Rhea" id="RHEA:15437"/>
        <dbReference type="ChEBI" id="CHEBI:15378"/>
        <dbReference type="ChEBI" id="CHEBI:17176"/>
        <dbReference type="ChEBI" id="CHEBI:57287"/>
        <dbReference type="ChEBI" id="CHEBI:57783"/>
        <dbReference type="ChEBI" id="CHEBI:58349"/>
        <dbReference type="ChEBI" id="CHEBI:83139"/>
        <dbReference type="EC" id="1.2.1.50"/>
    </reaction>
</comment>
<dbReference type="RefSeq" id="WP_213808435.1">
    <property type="nucleotide sequence ID" value="NZ_JAAMFK010000001.1"/>
</dbReference>
<accession>A0ABS5QYV1</accession>
<dbReference type="Proteomes" id="UP001519504">
    <property type="component" value="Unassembled WGS sequence"/>
</dbReference>
<protein>
    <recommendedName>
        <fullName evidence="2">Acyl-CoA reductase</fullName>
        <ecNumber evidence="2">1.2.1.50</ecNumber>
    </recommendedName>
</protein>
<comment type="caution">
    <text evidence="3">The sequence shown here is derived from an EMBL/GenBank/DDBJ whole genome shotgun (WGS) entry which is preliminary data.</text>
</comment>
<keyword evidence="1 2" id="KW-0521">NADP</keyword>
<dbReference type="PIRSF" id="PIRSF009414">
    <property type="entry name" value="LuxC"/>
    <property type="match status" value="1"/>
</dbReference>
<keyword evidence="2" id="KW-0560">Oxidoreductase</keyword>
<evidence type="ECO:0000313" key="4">
    <source>
        <dbReference type="Proteomes" id="UP001519504"/>
    </source>
</evidence>
<proteinExistence type="inferred from homology"/>
<dbReference type="EC" id="1.2.1.50" evidence="2"/>
<dbReference type="InterPro" id="IPR016161">
    <property type="entry name" value="Ald_DH/histidinol_DH"/>
</dbReference>
<comment type="similarity">
    <text evidence="2">Belongs to the LuxC family.</text>
</comment>
<keyword evidence="4" id="KW-1185">Reference proteome</keyword>
<dbReference type="EMBL" id="JAAMFK010000001">
    <property type="protein sequence ID" value="MBS9338152.1"/>
    <property type="molecule type" value="Genomic_DNA"/>
</dbReference>
<organism evidence="3 4">
    <name type="scientific">Fructobacillus broussonetiae</name>
    <dbReference type="NCBI Taxonomy" id="2713173"/>
    <lineage>
        <taxon>Bacteria</taxon>
        <taxon>Bacillati</taxon>
        <taxon>Bacillota</taxon>
        <taxon>Bacilli</taxon>
        <taxon>Lactobacillales</taxon>
        <taxon>Lactobacillaceae</taxon>
        <taxon>Fructobacillus</taxon>
    </lineage>
</organism>
<sequence>MNKTVTTIPVYHLPSVITGLEFEELTIENAHGSVKMVSPVLSTDLISKLVVSVKEKQRAYLKKQTTAQIIDVIGEAAEKWTDPNYHLRQLALKTLPIVTGYDASMIELELKRFIRLFRKKNLRRFVQSEIGLFGNVLDDFQPNASGGFSKFYGPDLIFQVFSGNVPGIQLWTLVTALLVKSPTIGKLTFAEAIMPSLFVSSLAEVDQELADSIALVPWRSEEGKALEEVAIEKADAIIVYGGEKTVNSIHEKVGPNKRVLTYGYKIGFAAIGKEALTTDRYPKLLDGLAADIALYDQQSCLAPQSVFIEEGGAVSPLEFTSMLKNALANFQSKHPRARLSENELMSIESARQKAEIEAFTGAETTVFKIEKNLDYTVVYHGRVGFEPSPLNRFINVFAVSSLDEILNVLTPYAQYLQSAGLAVAPKRLFRLADELGAVGVNRIAAIGEMNHVPSGWHHDGGFNLLDLVRVTDIEASAEYASESFDSDVE</sequence>
<dbReference type="CDD" id="cd07080">
    <property type="entry name" value="ALDH_Acyl-CoA-Red_LuxC"/>
    <property type="match status" value="1"/>
</dbReference>